<evidence type="ECO:0000259" key="1">
    <source>
        <dbReference type="SMART" id="SM00954"/>
    </source>
</evidence>
<reference evidence="2 3" key="1">
    <citation type="submission" date="2023-10" db="EMBL/GenBank/DDBJ databases">
        <title>Development of a sustainable strategy for remediation of hydrocarbon-contaminated territories based on the waste exchange concept.</title>
        <authorList>
            <person name="Krivoruchko A."/>
        </authorList>
    </citation>
    <scope>NUCLEOTIDE SEQUENCE [LARGE SCALE GENOMIC DNA]</scope>
    <source>
        <strain evidence="2 3">IEGM 1236</strain>
    </source>
</reference>
<protein>
    <recommendedName>
        <fullName evidence="1">RelA/SpoT domain-containing protein</fullName>
    </recommendedName>
</protein>
<comment type="caution">
    <text evidence="2">The sequence shown here is derived from an EMBL/GenBank/DDBJ whole genome shotgun (WGS) entry which is preliminary data.</text>
</comment>
<accession>A0ABU4ETE0</accession>
<organism evidence="2 3">
    <name type="scientific">Williamsia marianensis</name>
    <dbReference type="NCBI Taxonomy" id="85044"/>
    <lineage>
        <taxon>Bacteria</taxon>
        <taxon>Bacillati</taxon>
        <taxon>Actinomycetota</taxon>
        <taxon>Actinomycetes</taxon>
        <taxon>Mycobacteriales</taxon>
        <taxon>Nocardiaceae</taxon>
        <taxon>Williamsia</taxon>
    </lineage>
</organism>
<evidence type="ECO:0000313" key="2">
    <source>
        <dbReference type="EMBL" id="MDV7134518.1"/>
    </source>
</evidence>
<dbReference type="InterPro" id="IPR043519">
    <property type="entry name" value="NT_sf"/>
</dbReference>
<dbReference type="Proteomes" id="UP001185792">
    <property type="component" value="Unassembled WGS sequence"/>
</dbReference>
<name>A0ABU4ETE0_WILMA</name>
<dbReference type="InterPro" id="IPR007685">
    <property type="entry name" value="RelA_SpoT"/>
</dbReference>
<dbReference type="EMBL" id="JAWLUM010000002">
    <property type="protein sequence ID" value="MDV7134518.1"/>
    <property type="molecule type" value="Genomic_DNA"/>
</dbReference>
<sequence length="317" mass="35698">MASTPAAIHQAYGEISPHLDALQQHIEALLPSVLSELAPIAIIGRKKTAESIYQKLQTGRYRRFSELDDLLGFTVVLRTRTEMLEAKTLLAQSELQTLEDRTSDDMAPTDFRYQEPKLVVKPSVTYLDRHPELELSIEIQFTTALQHALDKATHDFDYKGQDYSWSKFRVVAQLRAMLELADTMIDDMERGTNPLQERVSVNSGFRRQQEILAVLQSNFEESSFPKDVKRAVDTVGSWCRSISITGPDLDAILKENVPKQSGGESVALVERVLSSLVETHLTELLKNYSGLFVVSSESRTFLPNLSRIPGDRLVEFA</sequence>
<dbReference type="SUPFAM" id="SSF81301">
    <property type="entry name" value="Nucleotidyltransferase"/>
    <property type="match status" value="1"/>
</dbReference>
<evidence type="ECO:0000313" key="3">
    <source>
        <dbReference type="Proteomes" id="UP001185792"/>
    </source>
</evidence>
<gene>
    <name evidence="2" type="ORF">R4198_12500</name>
</gene>
<proteinExistence type="predicted"/>
<dbReference type="Pfam" id="PF04607">
    <property type="entry name" value="RelA_SpoT"/>
    <property type="match status" value="1"/>
</dbReference>
<dbReference type="Gene3D" id="3.30.460.10">
    <property type="entry name" value="Beta Polymerase, domain 2"/>
    <property type="match status" value="1"/>
</dbReference>
<dbReference type="SMART" id="SM00954">
    <property type="entry name" value="RelA_SpoT"/>
    <property type="match status" value="1"/>
</dbReference>
<keyword evidence="3" id="KW-1185">Reference proteome</keyword>
<dbReference type="RefSeq" id="WP_317713263.1">
    <property type="nucleotide sequence ID" value="NZ_JAWLUM010000002.1"/>
</dbReference>
<feature type="domain" description="RelA/SpoT" evidence="1">
    <location>
        <begin position="44"/>
        <end position="164"/>
    </location>
</feature>